<comment type="caution">
    <text evidence="2">The sequence shown here is derived from an EMBL/GenBank/DDBJ whole genome shotgun (WGS) entry which is preliminary data.</text>
</comment>
<organism evidence="2 3">
    <name type="scientific">Haemophilus influenzae</name>
    <dbReference type="NCBI Taxonomy" id="727"/>
    <lineage>
        <taxon>Bacteria</taxon>
        <taxon>Pseudomonadati</taxon>
        <taxon>Pseudomonadota</taxon>
        <taxon>Gammaproteobacteria</taxon>
        <taxon>Pasteurellales</taxon>
        <taxon>Pasteurellaceae</taxon>
        <taxon>Haemophilus</taxon>
    </lineage>
</organism>
<proteinExistence type="predicted"/>
<accession>A0A158SZ42</accession>
<reference evidence="2 3" key="1">
    <citation type="submission" date="2014-05" db="EMBL/GenBank/DDBJ databases">
        <title>Methylome analysis of the phasevarions of Haemophilus influenzae.</title>
        <authorList>
            <person name="Atack J.M."/>
            <person name="Fox K.L."/>
            <person name="Power P.M."/>
            <person name="Clark T."/>
            <person name="Jurcisek J."/>
            <person name="Korlach J."/>
            <person name="Bakaletz L.O."/>
            <person name="Jennings M.P."/>
        </authorList>
    </citation>
    <scope>NUCLEOTIDE SEQUENCE [LARGE SCALE GENOMIC DNA]</scope>
    <source>
        <strain evidence="2 3">1209</strain>
    </source>
</reference>
<sequence>MVLIPWLHPFTGGAGAKRLRGDLYPKPPSALRVSSPAKQGKARGTTT</sequence>
<gene>
    <name evidence="2" type="ORF">NTHI1209_01776</name>
</gene>
<dbReference type="AlphaFoldDB" id="A0A158SZ42"/>
<evidence type="ECO:0000256" key="1">
    <source>
        <dbReference type="SAM" id="MobiDB-lite"/>
    </source>
</evidence>
<protein>
    <submittedName>
        <fullName evidence="2">Uncharacterized protein</fullName>
    </submittedName>
</protein>
<evidence type="ECO:0000313" key="3">
    <source>
        <dbReference type="Proteomes" id="UP000050700"/>
    </source>
</evidence>
<dbReference type="EMBL" id="JMQP01000002">
    <property type="protein sequence ID" value="KIS36136.1"/>
    <property type="molecule type" value="Genomic_DNA"/>
</dbReference>
<feature type="region of interest" description="Disordered" evidence="1">
    <location>
        <begin position="25"/>
        <end position="47"/>
    </location>
</feature>
<name>A0A158SZ42_HAEIF</name>
<evidence type="ECO:0000313" key="2">
    <source>
        <dbReference type="EMBL" id="KIS36136.1"/>
    </source>
</evidence>
<dbReference type="PATRIC" id="fig|727.582.peg.1612"/>
<dbReference type="Proteomes" id="UP000050700">
    <property type="component" value="Unassembled WGS sequence"/>
</dbReference>